<dbReference type="GO" id="GO:0003866">
    <property type="term" value="F:3-phosphoshikimate 1-carboxyvinyltransferase activity"/>
    <property type="evidence" value="ECO:0007669"/>
    <property type="project" value="TreeGrafter"/>
</dbReference>
<dbReference type="SUPFAM" id="SSF53223">
    <property type="entry name" value="Aminoacid dehydrogenase-like, N-terminal domain"/>
    <property type="match status" value="1"/>
</dbReference>
<organism evidence="7 8">
    <name type="scientific">Coleophoma cylindrospora</name>
    <dbReference type="NCBI Taxonomy" id="1849047"/>
    <lineage>
        <taxon>Eukaryota</taxon>
        <taxon>Fungi</taxon>
        <taxon>Dikarya</taxon>
        <taxon>Ascomycota</taxon>
        <taxon>Pezizomycotina</taxon>
        <taxon>Leotiomycetes</taxon>
        <taxon>Helotiales</taxon>
        <taxon>Dermateaceae</taxon>
        <taxon>Coleophoma</taxon>
    </lineage>
</organism>
<dbReference type="InterPro" id="IPR031322">
    <property type="entry name" value="Shikimate/glucono_kinase"/>
</dbReference>
<dbReference type="GO" id="GO:0003855">
    <property type="term" value="F:3-dehydroquinate dehydratase activity"/>
    <property type="evidence" value="ECO:0007669"/>
    <property type="project" value="InterPro"/>
</dbReference>
<dbReference type="Pfam" id="PF08501">
    <property type="entry name" value="Shikimate_dh_N"/>
    <property type="match status" value="1"/>
</dbReference>
<dbReference type="InterPro" id="IPR001381">
    <property type="entry name" value="DHquinase_I"/>
</dbReference>
<dbReference type="CDD" id="cd00502">
    <property type="entry name" value="DHQase_I"/>
    <property type="match status" value="1"/>
</dbReference>
<evidence type="ECO:0000259" key="6">
    <source>
        <dbReference type="Pfam" id="PF18317"/>
    </source>
</evidence>
<protein>
    <submittedName>
        <fullName evidence="7">Uncharacterized protein</fullName>
    </submittedName>
</protein>
<dbReference type="PRINTS" id="PR01100">
    <property type="entry name" value="SHIKIMTKNASE"/>
</dbReference>
<dbReference type="InterPro" id="IPR006151">
    <property type="entry name" value="Shikm_DH/Glu-tRNA_Rdtase"/>
</dbReference>
<dbReference type="Proteomes" id="UP000256645">
    <property type="component" value="Unassembled WGS sequence"/>
</dbReference>
<evidence type="ECO:0000313" key="7">
    <source>
        <dbReference type="EMBL" id="RDW88385.1"/>
    </source>
</evidence>
<evidence type="ECO:0000313" key="8">
    <source>
        <dbReference type="Proteomes" id="UP000256645"/>
    </source>
</evidence>
<dbReference type="InterPro" id="IPR036291">
    <property type="entry name" value="NAD(P)-bd_dom_sf"/>
</dbReference>
<dbReference type="Pfam" id="PF18317">
    <property type="entry name" value="SDH_C"/>
    <property type="match status" value="1"/>
</dbReference>
<dbReference type="OrthoDB" id="4415835at2759"/>
<comment type="similarity">
    <text evidence="2">In the N-terminal section; belongs to the shikimate kinase family.</text>
</comment>
<dbReference type="InterPro" id="IPR046346">
    <property type="entry name" value="Aminoacid_DH-like_N_sf"/>
</dbReference>
<accession>A0A3D8SPZ7</accession>
<dbReference type="GO" id="GO:0009423">
    <property type="term" value="P:chorismate biosynthetic process"/>
    <property type="evidence" value="ECO:0007669"/>
    <property type="project" value="TreeGrafter"/>
</dbReference>
<feature type="domain" description="SDH C-terminal" evidence="6">
    <location>
        <begin position="779"/>
        <end position="808"/>
    </location>
</feature>
<dbReference type="InterPro" id="IPR041121">
    <property type="entry name" value="SDH_C"/>
</dbReference>
<evidence type="ECO:0000259" key="4">
    <source>
        <dbReference type="Pfam" id="PF01488"/>
    </source>
</evidence>
<evidence type="ECO:0000259" key="5">
    <source>
        <dbReference type="Pfam" id="PF08501"/>
    </source>
</evidence>
<dbReference type="SUPFAM" id="SSF51569">
    <property type="entry name" value="Aldolase"/>
    <property type="match status" value="1"/>
</dbReference>
<dbReference type="Gene3D" id="3.40.50.720">
    <property type="entry name" value="NAD(P)-binding Rossmann-like Domain"/>
    <property type="match status" value="1"/>
</dbReference>
<name>A0A3D8SPZ7_9HELO</name>
<gene>
    <name evidence="7" type="ORF">BP6252_00417</name>
</gene>
<dbReference type="PANTHER" id="PTHR21090:SF17">
    <property type="entry name" value="QUINATE REPRESSOR PROTEIN"/>
    <property type="match status" value="1"/>
</dbReference>
<dbReference type="Pfam" id="PF01202">
    <property type="entry name" value="SKI"/>
    <property type="match status" value="1"/>
</dbReference>
<feature type="domain" description="Quinate/shikimate 5-dehydrogenase/glutamyl-tRNA reductase" evidence="4">
    <location>
        <begin position="637"/>
        <end position="684"/>
    </location>
</feature>
<comment type="similarity">
    <text evidence="1">In the 2nd section; belongs to the type-I 3-dehydroquinase family.</text>
</comment>
<dbReference type="Pfam" id="PF01488">
    <property type="entry name" value="Shikimate_DH"/>
    <property type="match status" value="1"/>
</dbReference>
<feature type="region of interest" description="Disordered" evidence="3">
    <location>
        <begin position="1"/>
        <end position="30"/>
    </location>
</feature>
<dbReference type="FunFam" id="3.40.50.720:FF:000386">
    <property type="entry name" value="Quinate repressor protein"/>
    <property type="match status" value="1"/>
</dbReference>
<dbReference type="InterPro" id="IPR013708">
    <property type="entry name" value="Shikimate_DH-bd_N"/>
</dbReference>
<keyword evidence="8" id="KW-1185">Reference proteome</keyword>
<dbReference type="SUPFAM" id="SSF51735">
    <property type="entry name" value="NAD(P)-binding Rossmann-fold domains"/>
    <property type="match status" value="1"/>
</dbReference>
<sequence length="818" mass="90567">MATAISETSSAVRSPVASQNGGTAPINPGSSLDSNPRLLLTNSAAGLTRSRKLFAPDASIVLIGLRGSGKRSLGFIAATALGWRFITEDHYFETITGISRALYLKQHGNEAFRRMDVEVVGLMLQRHRTRCVIECGLGSLATGAQTYLKEFCQTNPVIHVRRGMNRIQQLLRLDDAQARLMEQGDLAHRSCSNFEYYNLYDPNCETYREDGGLDGQLQYFPFKLKAAKEDFGSFVRSIAGPASPPNSLLQHISITALPVEQREHTHAVIVRFSEIVKNEVNIRDLESSEDAIEYKVDSMTENSLPLISKHIASIRRFVGVPIIFSVERTIHDRNSVFSLFLLGLRLAVDFLVVNIDDEDTRISTLVEAKGPTKIIGNYVELAPTAGAWTSRSRYAKYQAAEQLGCDMVRISQPAMSSSDNDDVADFRNRVKALPGLHLPLIAYNSGQGGLESLLTNGVLTPVRRSQADSSSPDDPAMTAREIMQELYRRSVLQPLHFYLFGDGISHSLAAYMHNGAYQTCGLNFDYEIRETSALSDLQAASRDPHFGGCSISHPFKVSVYHNLAQMSSRAKAIGAVNTLIPLRAAPDGQRDTLGDQLSHRGRVGPVIGWYGDNTDWIGMTTCIQRNLSPRNVIQPSKTTGLVLGAGGMARSAVYTLLQLRCRRVLIYNRTAAHAQQVADQFNVWLSEQQRNDQKVEILQSKQEEWPAAYHYPTMIISCVPAHSIDGRPSSDYELPLAWLSSSTGGVLLDMAYKPLNTPLLQQVRRLRAETGKAWIPVDGLEMVPEQGIAQFELMTGRKAPRGVMRAAVSRRYQDLERV</sequence>
<dbReference type="CDD" id="cd01065">
    <property type="entry name" value="NAD_bind_Shikimate_DH"/>
    <property type="match status" value="1"/>
</dbReference>
<reference evidence="7 8" key="1">
    <citation type="journal article" date="2018" name="IMA Fungus">
        <title>IMA Genome-F 9: Draft genome sequence of Annulohypoxylon stygium, Aspergillus mulundensis, Berkeleyomyces basicola (syn. Thielaviopsis basicola), Ceratocystis smalleyi, two Cercospora beticola strains, Coleophoma cylindrospora, Fusarium fracticaudum, Phialophora cf. hyalina, and Morchella septimelata.</title>
        <authorList>
            <person name="Wingfield B.D."/>
            <person name="Bills G.F."/>
            <person name="Dong Y."/>
            <person name="Huang W."/>
            <person name="Nel W.J."/>
            <person name="Swalarsk-Parry B.S."/>
            <person name="Vaghefi N."/>
            <person name="Wilken P.M."/>
            <person name="An Z."/>
            <person name="de Beer Z.W."/>
            <person name="De Vos L."/>
            <person name="Chen L."/>
            <person name="Duong T.A."/>
            <person name="Gao Y."/>
            <person name="Hammerbacher A."/>
            <person name="Kikkert J.R."/>
            <person name="Li Y."/>
            <person name="Li H."/>
            <person name="Li K."/>
            <person name="Li Q."/>
            <person name="Liu X."/>
            <person name="Ma X."/>
            <person name="Naidoo K."/>
            <person name="Pethybridge S.J."/>
            <person name="Sun J."/>
            <person name="Steenkamp E.T."/>
            <person name="van der Nest M.A."/>
            <person name="van Wyk S."/>
            <person name="Wingfield M.J."/>
            <person name="Xiong C."/>
            <person name="Yue Q."/>
            <person name="Zhang X."/>
        </authorList>
    </citation>
    <scope>NUCLEOTIDE SEQUENCE [LARGE SCALE GENOMIC DNA]</scope>
    <source>
        <strain evidence="7 8">BP6252</strain>
    </source>
</reference>
<dbReference type="GO" id="GO:0004764">
    <property type="term" value="F:shikimate 3-dehydrogenase (NADP+) activity"/>
    <property type="evidence" value="ECO:0007669"/>
    <property type="project" value="InterPro"/>
</dbReference>
<evidence type="ECO:0000256" key="3">
    <source>
        <dbReference type="SAM" id="MobiDB-lite"/>
    </source>
</evidence>
<dbReference type="Gene3D" id="3.20.20.70">
    <property type="entry name" value="Aldolase class I"/>
    <property type="match status" value="1"/>
</dbReference>
<dbReference type="AlphaFoldDB" id="A0A3D8SPZ7"/>
<dbReference type="EMBL" id="PDLM01000001">
    <property type="protein sequence ID" value="RDW88385.1"/>
    <property type="molecule type" value="Genomic_DNA"/>
</dbReference>
<evidence type="ECO:0000256" key="2">
    <source>
        <dbReference type="ARBA" id="ARBA00009349"/>
    </source>
</evidence>
<dbReference type="Gene3D" id="3.40.50.10860">
    <property type="entry name" value="Leucine Dehydrogenase, chain A, domain 1"/>
    <property type="match status" value="1"/>
</dbReference>
<evidence type="ECO:0000256" key="1">
    <source>
        <dbReference type="ARBA" id="ARBA00006477"/>
    </source>
</evidence>
<dbReference type="PANTHER" id="PTHR21090">
    <property type="entry name" value="AROM/DEHYDROQUINATE SYNTHASE"/>
    <property type="match status" value="1"/>
</dbReference>
<dbReference type="InterPro" id="IPR013785">
    <property type="entry name" value="Aldolase_TIM"/>
</dbReference>
<dbReference type="SUPFAM" id="SSF52540">
    <property type="entry name" value="P-loop containing nucleoside triphosphate hydrolases"/>
    <property type="match status" value="1"/>
</dbReference>
<proteinExistence type="inferred from homology"/>
<feature type="domain" description="Shikimate dehydrogenase substrate binding N-terminal" evidence="5">
    <location>
        <begin position="499"/>
        <end position="579"/>
    </location>
</feature>
<dbReference type="Pfam" id="PF01487">
    <property type="entry name" value="DHquinase_I"/>
    <property type="match status" value="1"/>
</dbReference>
<dbReference type="STRING" id="1849047.A0A3D8SPZ7"/>
<comment type="caution">
    <text evidence="7">The sequence shown here is derived from an EMBL/GenBank/DDBJ whole genome shotgun (WGS) entry which is preliminary data.</text>
</comment>
<dbReference type="InterPro" id="IPR027417">
    <property type="entry name" value="P-loop_NTPase"/>
</dbReference>
<dbReference type="Gene3D" id="3.40.50.300">
    <property type="entry name" value="P-loop containing nucleotide triphosphate hydrolases"/>
    <property type="match status" value="1"/>
</dbReference>